<feature type="transmembrane region" description="Helical" evidence="5">
    <location>
        <begin position="288"/>
        <end position="309"/>
    </location>
</feature>
<dbReference type="InterPro" id="IPR052951">
    <property type="entry name" value="Tellurite_res_ion_channel"/>
</dbReference>
<gene>
    <name evidence="6" type="ORF">R5H13_11680</name>
</gene>
<feature type="transmembrane region" description="Helical" evidence="5">
    <location>
        <begin position="198"/>
        <end position="216"/>
    </location>
</feature>
<evidence type="ECO:0000256" key="5">
    <source>
        <dbReference type="SAM" id="Phobius"/>
    </source>
</evidence>
<evidence type="ECO:0000256" key="1">
    <source>
        <dbReference type="ARBA" id="ARBA00004141"/>
    </source>
</evidence>
<reference evidence="6 7" key="1">
    <citation type="submission" date="2023-10" db="EMBL/GenBank/DDBJ databases">
        <title>To unveil natural product biosynthetic capacity in Pseudoalteromonas.</title>
        <authorList>
            <person name="Wang J."/>
        </authorList>
    </citation>
    <scope>NUCLEOTIDE SEQUENCE [LARGE SCALE GENOMIC DNA]</scope>
    <source>
        <strain evidence="6 7">DSM 15914</strain>
    </source>
</reference>
<dbReference type="RefSeq" id="WP_188249457.1">
    <property type="nucleotide sequence ID" value="NZ_CBCSDF010000003.1"/>
</dbReference>
<keyword evidence="2 5" id="KW-0812">Transmembrane</keyword>
<dbReference type="Proteomes" id="UP001304419">
    <property type="component" value="Chromosome 1"/>
</dbReference>
<keyword evidence="4 5" id="KW-0472">Membrane</keyword>
<dbReference type="InterPro" id="IPR038665">
    <property type="entry name" value="Voltage-dep_anion_channel_sf"/>
</dbReference>
<dbReference type="PANTHER" id="PTHR37955">
    <property type="entry name" value="TELLURITE RESISTANCE PROTEIN TEHA"/>
    <property type="match status" value="1"/>
</dbReference>
<feature type="transmembrane region" description="Helical" evidence="5">
    <location>
        <begin position="76"/>
        <end position="96"/>
    </location>
</feature>
<sequence length="325" mass="35313">MATLLSYGKKLTAYIPTPMSGLALGLASLGWCISNLFPAFFVLKPLSALLAGFILLLLVLKFIHQPALLRADLADPVVGSVLPTSAMTIMVISHSISAYSHLIATVVWLLAIALHLGLLTSFVYFRSRNFELNQLVPSWFIPPVGFVVADVTFNGMSALQPLAMGLWYLGVIFYLLLLPFMIYRLCRGSAIPQQTQPTIAVMAAPASLCLAGYLSVHPMPAAGVVFALLSIAIVMTLAIYIAFIQLLRLPFSPAFAAYTFPLVIGVTAISKVVTWPGSEHLSLGWLSVLQYLVWFELVVAIAVISHVCIHYTRFLLKISTANSES</sequence>
<protein>
    <submittedName>
        <fullName evidence="6">TDT family transporter</fullName>
    </submittedName>
</protein>
<feature type="transmembrane region" description="Helical" evidence="5">
    <location>
        <begin position="21"/>
        <end position="40"/>
    </location>
</feature>
<evidence type="ECO:0000313" key="7">
    <source>
        <dbReference type="Proteomes" id="UP001304419"/>
    </source>
</evidence>
<keyword evidence="7" id="KW-1185">Reference proteome</keyword>
<feature type="transmembrane region" description="Helical" evidence="5">
    <location>
        <begin position="255"/>
        <end position="276"/>
    </location>
</feature>
<dbReference type="InterPro" id="IPR004695">
    <property type="entry name" value="SLAC1/Mae1/Ssu1/TehA"/>
</dbReference>
<dbReference type="EMBL" id="CP137578">
    <property type="protein sequence ID" value="WOX27320.1"/>
    <property type="molecule type" value="Genomic_DNA"/>
</dbReference>
<proteinExistence type="predicted"/>
<name>A0ABZ0M6Z3_9GAMM</name>
<feature type="transmembrane region" description="Helical" evidence="5">
    <location>
        <begin position="137"/>
        <end position="159"/>
    </location>
</feature>
<feature type="transmembrane region" description="Helical" evidence="5">
    <location>
        <begin position="102"/>
        <end position="125"/>
    </location>
</feature>
<keyword evidence="3 5" id="KW-1133">Transmembrane helix</keyword>
<dbReference type="PANTHER" id="PTHR37955:SF1">
    <property type="entry name" value="DEP DOMAIN-CONTAINING PROTEIN"/>
    <property type="match status" value="1"/>
</dbReference>
<evidence type="ECO:0000256" key="4">
    <source>
        <dbReference type="ARBA" id="ARBA00023136"/>
    </source>
</evidence>
<comment type="subcellular location">
    <subcellularLocation>
        <location evidence="1">Membrane</location>
        <topology evidence="1">Multi-pass membrane protein</topology>
    </subcellularLocation>
</comment>
<feature type="transmembrane region" description="Helical" evidence="5">
    <location>
        <begin position="46"/>
        <end position="64"/>
    </location>
</feature>
<dbReference type="CDD" id="cd09325">
    <property type="entry name" value="TDT_C4-dicarb_trans"/>
    <property type="match status" value="1"/>
</dbReference>
<dbReference type="Gene3D" id="1.50.10.150">
    <property type="entry name" value="Voltage-dependent anion channel"/>
    <property type="match status" value="1"/>
</dbReference>
<evidence type="ECO:0000313" key="6">
    <source>
        <dbReference type="EMBL" id="WOX27320.1"/>
    </source>
</evidence>
<organism evidence="6 7">
    <name type="scientific">Pseudoalteromonas maricaloris</name>
    <dbReference type="NCBI Taxonomy" id="184924"/>
    <lineage>
        <taxon>Bacteria</taxon>
        <taxon>Pseudomonadati</taxon>
        <taxon>Pseudomonadota</taxon>
        <taxon>Gammaproteobacteria</taxon>
        <taxon>Alteromonadales</taxon>
        <taxon>Pseudoalteromonadaceae</taxon>
        <taxon>Pseudoalteromonas</taxon>
    </lineage>
</organism>
<evidence type="ECO:0000256" key="3">
    <source>
        <dbReference type="ARBA" id="ARBA00022989"/>
    </source>
</evidence>
<evidence type="ECO:0000256" key="2">
    <source>
        <dbReference type="ARBA" id="ARBA00022692"/>
    </source>
</evidence>
<feature type="transmembrane region" description="Helical" evidence="5">
    <location>
        <begin position="165"/>
        <end position="186"/>
    </location>
</feature>
<dbReference type="Pfam" id="PF03595">
    <property type="entry name" value="SLAC1"/>
    <property type="match status" value="1"/>
</dbReference>
<feature type="transmembrane region" description="Helical" evidence="5">
    <location>
        <begin position="222"/>
        <end position="243"/>
    </location>
</feature>
<accession>A0ABZ0M6Z3</accession>